<name>A0A4P6MN64_9BACT</name>
<dbReference type="Proteomes" id="UP000289326">
    <property type="component" value="Chromosome"/>
</dbReference>
<proteinExistence type="inferred from homology"/>
<dbReference type="GO" id="GO:0010181">
    <property type="term" value="F:FMN binding"/>
    <property type="evidence" value="ECO:0007669"/>
    <property type="project" value="InterPro"/>
</dbReference>
<dbReference type="PIRSF" id="PIRSF005087">
    <property type="entry name" value="NrdI"/>
    <property type="match status" value="1"/>
</dbReference>
<gene>
    <name evidence="3 4" type="primary">nrdI</name>
    <name evidence="4" type="ORF">EG856_00485</name>
</gene>
<dbReference type="OrthoDB" id="350535at2"/>
<evidence type="ECO:0000313" key="4">
    <source>
        <dbReference type="EMBL" id="QBF34413.1"/>
    </source>
</evidence>
<dbReference type="HAMAP" id="MF_00128">
    <property type="entry name" value="NrdI"/>
    <property type="match status" value="1"/>
</dbReference>
<protein>
    <recommendedName>
        <fullName evidence="3">Protein NrdI</fullName>
    </recommendedName>
</protein>
<keyword evidence="5" id="KW-1185">Reference proteome</keyword>
<dbReference type="PANTHER" id="PTHR37297:SF1">
    <property type="entry name" value="PROTEIN NRDI"/>
    <property type="match status" value="1"/>
</dbReference>
<comment type="similarity">
    <text evidence="2 3">Belongs to the NrdI family.</text>
</comment>
<organism evidence="4 5">
    <name type="scientific">Mycoplasmopsis phocirhinis</name>
    <dbReference type="NCBI Taxonomy" id="142650"/>
    <lineage>
        <taxon>Bacteria</taxon>
        <taxon>Bacillati</taxon>
        <taxon>Mycoplasmatota</taxon>
        <taxon>Mycoplasmoidales</taxon>
        <taxon>Metamycoplasmataceae</taxon>
        <taxon>Mycoplasmopsis</taxon>
    </lineage>
</organism>
<dbReference type="EMBL" id="CP034841">
    <property type="protein sequence ID" value="QBF34413.1"/>
    <property type="molecule type" value="Genomic_DNA"/>
</dbReference>
<dbReference type="NCBIfam" id="TIGR00333">
    <property type="entry name" value="nrdI"/>
    <property type="match status" value="1"/>
</dbReference>
<comment type="function">
    <text evidence="1 3">Probably involved in ribonucleotide reductase function.</text>
</comment>
<dbReference type="SUPFAM" id="SSF52218">
    <property type="entry name" value="Flavoproteins"/>
    <property type="match status" value="1"/>
</dbReference>
<evidence type="ECO:0000256" key="1">
    <source>
        <dbReference type="ARBA" id="ARBA00003999"/>
    </source>
</evidence>
<dbReference type="AlphaFoldDB" id="A0A4P6MN64"/>
<evidence type="ECO:0000313" key="5">
    <source>
        <dbReference type="Proteomes" id="UP000289326"/>
    </source>
</evidence>
<dbReference type="PANTHER" id="PTHR37297">
    <property type="entry name" value="PROTEIN NRDI"/>
    <property type="match status" value="1"/>
</dbReference>
<dbReference type="KEGG" id="mphi:EG856_00485"/>
<dbReference type="Gene3D" id="3.40.50.360">
    <property type="match status" value="1"/>
</dbReference>
<evidence type="ECO:0000256" key="2">
    <source>
        <dbReference type="ARBA" id="ARBA00009942"/>
    </source>
</evidence>
<reference evidence="4 5" key="1">
    <citation type="submission" date="2019-01" db="EMBL/GenBank/DDBJ databases">
        <title>Complete sequence and annotation of the Mycoplasma phocirhinis strain 852T genome.</title>
        <authorList>
            <person name="Frasca S.Jr."/>
            <person name="Kutish G.F."/>
            <person name="Castellanos Gell J."/>
            <person name="Michaels D.L."/>
            <person name="Brown D.R."/>
        </authorList>
    </citation>
    <scope>NUCLEOTIDE SEQUENCE [LARGE SCALE GENOMIC DNA]</scope>
    <source>
        <strain evidence="4 5">852</strain>
    </source>
</reference>
<evidence type="ECO:0000256" key="3">
    <source>
        <dbReference type="HAMAP-Rule" id="MF_00128"/>
    </source>
</evidence>
<dbReference type="Pfam" id="PF07972">
    <property type="entry name" value="Flavodoxin_NdrI"/>
    <property type="match status" value="1"/>
</dbReference>
<dbReference type="RefSeq" id="WP_130429191.1">
    <property type="nucleotide sequence ID" value="NZ_CP034841.1"/>
</dbReference>
<dbReference type="InterPro" id="IPR029039">
    <property type="entry name" value="Flavoprotein-like_sf"/>
</dbReference>
<dbReference type="InterPro" id="IPR020852">
    <property type="entry name" value="RNR_Ib_NrdI_bac"/>
</dbReference>
<sequence length="151" mass="17339">MNKNYVELEHINKPQGEIHCVYFSTNTKNTETFVNKLGFNSTAIPYEINNKIEVNFDYVLFCPTYSGGGEFREGAVPKQVIQFLNNEQNRKYCRGVISSGNTNFNDTYAIAGPIISSKLKVPLLYQYELRGTKSDVENVQKILNKFWGKYE</sequence>
<dbReference type="InterPro" id="IPR004465">
    <property type="entry name" value="RNR_NrdI"/>
</dbReference>
<accession>A0A4P6MN64</accession>